<evidence type="ECO:0000313" key="3">
    <source>
        <dbReference type="EMBL" id="QLI06093.1"/>
    </source>
</evidence>
<proteinExistence type="inferred from homology"/>
<accession>A0A7H9CIZ0</accession>
<dbReference type="InterPro" id="IPR015946">
    <property type="entry name" value="KH_dom-like_a/b"/>
</dbReference>
<dbReference type="KEGG" id="cinf:CINF_1619"/>
<comment type="function">
    <text evidence="2">One of several proteins that assist in the late maturation steps of the functional core of the 30S ribosomal subunit. Associates with free 30S ribosomal subunits (but not with 30S subunits that are part of 70S ribosomes or polysomes). Required for efficient processing of 16S rRNA. May interact with the 5'-terminal helix region of 16S rRNA.</text>
</comment>
<comment type="subcellular location">
    <subcellularLocation>
        <location evidence="2">Cytoplasm</location>
    </subcellularLocation>
</comment>
<comment type="subunit">
    <text evidence="2">Monomer. Binds 30S ribosomal subunits, but not 50S ribosomal subunits or 70S ribosomes.</text>
</comment>
<protein>
    <recommendedName>
        <fullName evidence="2">Ribosome-binding factor A</fullName>
    </recommendedName>
</protein>
<gene>
    <name evidence="2 3" type="primary">rbfA</name>
    <name evidence="3" type="ORF">CINF_1619</name>
</gene>
<evidence type="ECO:0000256" key="2">
    <source>
        <dbReference type="HAMAP-Rule" id="MF_00003"/>
    </source>
</evidence>
<sequence length="127" mass="14629">MDQRKENLAKIKLLRASSALKEVISQALGNLGDELLKGLCVTDVECKRGKYDAFIYLDKMMLDEKEQDYVLRHLKLASGAIEEFCVEALGWYKSPKLHFKFDDSLERQNKMDALFKKVQAELEKGKK</sequence>
<dbReference type="NCBIfam" id="TIGR00082">
    <property type="entry name" value="rbfA"/>
    <property type="match status" value="1"/>
</dbReference>
<dbReference type="AlphaFoldDB" id="A0A7H9CIZ0"/>
<dbReference type="NCBIfam" id="NF001806">
    <property type="entry name" value="PRK00521.3-4"/>
    <property type="match status" value="1"/>
</dbReference>
<evidence type="ECO:0000256" key="1">
    <source>
        <dbReference type="ARBA" id="ARBA00022517"/>
    </source>
</evidence>
<dbReference type="InterPro" id="IPR000238">
    <property type="entry name" value="RbfA"/>
</dbReference>
<organism evidence="3 4">
    <name type="scientific">Candidatus Campylobacter infans</name>
    <dbReference type="NCBI Taxonomy" id="2561898"/>
    <lineage>
        <taxon>Bacteria</taxon>
        <taxon>Pseudomonadati</taxon>
        <taxon>Campylobacterota</taxon>
        <taxon>Epsilonproteobacteria</taxon>
        <taxon>Campylobacterales</taxon>
        <taxon>Campylobacteraceae</taxon>
        <taxon>Campylobacter</taxon>
    </lineage>
</organism>
<evidence type="ECO:0000313" key="4">
    <source>
        <dbReference type="Proteomes" id="UP000509414"/>
    </source>
</evidence>
<dbReference type="Pfam" id="PF02033">
    <property type="entry name" value="RBFA"/>
    <property type="match status" value="1"/>
</dbReference>
<keyword evidence="1 2" id="KW-0690">Ribosome biogenesis</keyword>
<dbReference type="HAMAP" id="MF_00003">
    <property type="entry name" value="RbfA"/>
    <property type="match status" value="1"/>
</dbReference>
<dbReference type="SUPFAM" id="SSF89919">
    <property type="entry name" value="Ribosome-binding factor A, RbfA"/>
    <property type="match status" value="1"/>
</dbReference>
<keyword evidence="4" id="KW-1185">Reference proteome</keyword>
<dbReference type="GO" id="GO:0005737">
    <property type="term" value="C:cytoplasm"/>
    <property type="evidence" value="ECO:0007669"/>
    <property type="project" value="UniProtKB-SubCell"/>
</dbReference>
<dbReference type="RefSeq" id="WP_178697152.1">
    <property type="nucleotide sequence ID" value="NZ_CP049075.1"/>
</dbReference>
<dbReference type="Proteomes" id="UP000509414">
    <property type="component" value="Chromosome"/>
</dbReference>
<name>A0A7H9CIZ0_9BACT</name>
<dbReference type="EMBL" id="CP049075">
    <property type="protein sequence ID" value="QLI06093.1"/>
    <property type="molecule type" value="Genomic_DNA"/>
</dbReference>
<keyword evidence="2" id="KW-0963">Cytoplasm</keyword>
<dbReference type="InterPro" id="IPR023799">
    <property type="entry name" value="RbfA_dom_sf"/>
</dbReference>
<dbReference type="GO" id="GO:0030490">
    <property type="term" value="P:maturation of SSU-rRNA"/>
    <property type="evidence" value="ECO:0007669"/>
    <property type="project" value="UniProtKB-UniRule"/>
</dbReference>
<reference evidence="3 4" key="1">
    <citation type="submission" date="2020-02" db="EMBL/GenBank/DDBJ databases">
        <title>Complete genome sequence of the novel Campylobacter species Candidatus Campylobacter infans.</title>
        <authorList>
            <person name="Duim B."/>
            <person name="Zomer A."/>
            <person name="van der Graaf L."/>
            <person name="Wagenaar J."/>
        </authorList>
    </citation>
    <scope>NUCLEOTIDE SEQUENCE [LARGE SCALE GENOMIC DNA]</scope>
    <source>
        <strain evidence="3 4">19S00001</strain>
    </source>
</reference>
<comment type="similarity">
    <text evidence="2">Belongs to the RbfA family.</text>
</comment>
<dbReference type="Gene3D" id="3.30.300.20">
    <property type="match status" value="1"/>
</dbReference>